<feature type="region of interest" description="Disordered" evidence="1">
    <location>
        <begin position="7"/>
        <end position="32"/>
    </location>
</feature>
<accession>A0A078HLE8</accession>
<reference evidence="2 3" key="1">
    <citation type="journal article" date="2014" name="Science">
        <title>Plant genetics. Early allopolyploid evolution in the post-Neolithic Brassica napus oilseed genome.</title>
        <authorList>
            <person name="Chalhoub B."/>
            <person name="Denoeud F."/>
            <person name="Liu S."/>
            <person name="Parkin I.A."/>
            <person name="Tang H."/>
            <person name="Wang X."/>
            <person name="Chiquet J."/>
            <person name="Belcram H."/>
            <person name="Tong C."/>
            <person name="Samans B."/>
            <person name="Correa M."/>
            <person name="Da Silva C."/>
            <person name="Just J."/>
            <person name="Falentin C."/>
            <person name="Koh C.S."/>
            <person name="Le Clainche I."/>
            <person name="Bernard M."/>
            <person name="Bento P."/>
            <person name="Noel B."/>
            <person name="Labadie K."/>
            <person name="Alberti A."/>
            <person name="Charles M."/>
            <person name="Arnaud D."/>
            <person name="Guo H."/>
            <person name="Daviaud C."/>
            <person name="Alamery S."/>
            <person name="Jabbari K."/>
            <person name="Zhao M."/>
            <person name="Edger P.P."/>
            <person name="Chelaifa H."/>
            <person name="Tack D."/>
            <person name="Lassalle G."/>
            <person name="Mestiri I."/>
            <person name="Schnel N."/>
            <person name="Le Paslier M.C."/>
            <person name="Fan G."/>
            <person name="Renault V."/>
            <person name="Bayer P.E."/>
            <person name="Golicz A.A."/>
            <person name="Manoli S."/>
            <person name="Lee T.H."/>
            <person name="Thi V.H."/>
            <person name="Chalabi S."/>
            <person name="Hu Q."/>
            <person name="Fan C."/>
            <person name="Tollenaere R."/>
            <person name="Lu Y."/>
            <person name="Battail C."/>
            <person name="Shen J."/>
            <person name="Sidebottom C.H."/>
            <person name="Wang X."/>
            <person name="Canaguier A."/>
            <person name="Chauveau A."/>
            <person name="Berard A."/>
            <person name="Deniot G."/>
            <person name="Guan M."/>
            <person name="Liu Z."/>
            <person name="Sun F."/>
            <person name="Lim Y.P."/>
            <person name="Lyons E."/>
            <person name="Town C.D."/>
            <person name="Bancroft I."/>
            <person name="Wang X."/>
            <person name="Meng J."/>
            <person name="Ma J."/>
            <person name="Pires J.C."/>
            <person name="King G.J."/>
            <person name="Brunel D."/>
            <person name="Delourme R."/>
            <person name="Renard M."/>
            <person name="Aury J.M."/>
            <person name="Adams K.L."/>
            <person name="Batley J."/>
            <person name="Snowdon R.J."/>
            <person name="Tost J."/>
            <person name="Edwards D."/>
            <person name="Zhou Y."/>
            <person name="Hua W."/>
            <person name="Sharpe A.G."/>
            <person name="Paterson A.H."/>
            <person name="Guan C."/>
            <person name="Wincker P."/>
        </authorList>
    </citation>
    <scope>NUCLEOTIDE SEQUENCE [LARGE SCALE GENOMIC DNA]</scope>
    <source>
        <strain evidence="3">cv. Darmor-bzh</strain>
    </source>
</reference>
<dbReference type="EMBL" id="LK032430">
    <property type="protein sequence ID" value="CDY38697.1"/>
    <property type="molecule type" value="Genomic_DNA"/>
</dbReference>
<dbReference type="OMA" id="REYWIRF"/>
<proteinExistence type="predicted"/>
<dbReference type="Proteomes" id="UP000028999">
    <property type="component" value="Unassembled WGS sequence"/>
</dbReference>
<dbReference type="Gramene" id="CDY38697">
    <property type="protein sequence ID" value="CDY38697"/>
    <property type="gene ID" value="GSBRNA2T00066456001"/>
</dbReference>
<keyword evidence="3" id="KW-1185">Reference proteome</keyword>
<evidence type="ECO:0000313" key="2">
    <source>
        <dbReference type="EMBL" id="CDY38697.1"/>
    </source>
</evidence>
<protein>
    <submittedName>
        <fullName evidence="2">BnaC01g28000D protein</fullName>
    </submittedName>
</protein>
<dbReference type="PaxDb" id="3708-A0A078HLE8"/>
<name>A0A078HLE8_BRANA</name>
<sequence>MSYCIKLSSSSIHNDSSRGVDGGGGGGGGGGGLGEVSSRDCPLLVLRFRHGFSSGGFSPFARSLSSPVHSPASSREVCGVFISALVFAFGSPPMCRPELREYWIRFSDPDWKLRVASYESVGVARSLETRLKIDHPNVGISTWSLDVMVASAIDGKHSSPDGLVFCPSLTVSVAMMMKSSGSSYSGRKTTRTATVS</sequence>
<evidence type="ECO:0000313" key="3">
    <source>
        <dbReference type="Proteomes" id="UP000028999"/>
    </source>
</evidence>
<dbReference type="AlphaFoldDB" id="A0A078HLE8"/>
<evidence type="ECO:0000256" key="1">
    <source>
        <dbReference type="SAM" id="MobiDB-lite"/>
    </source>
</evidence>
<gene>
    <name evidence="2" type="primary">BnaC01g28000D</name>
    <name evidence="2" type="ORF">GSBRNA2T00066456001</name>
</gene>
<organism evidence="2 3">
    <name type="scientific">Brassica napus</name>
    <name type="common">Rape</name>
    <dbReference type="NCBI Taxonomy" id="3708"/>
    <lineage>
        <taxon>Eukaryota</taxon>
        <taxon>Viridiplantae</taxon>
        <taxon>Streptophyta</taxon>
        <taxon>Embryophyta</taxon>
        <taxon>Tracheophyta</taxon>
        <taxon>Spermatophyta</taxon>
        <taxon>Magnoliopsida</taxon>
        <taxon>eudicotyledons</taxon>
        <taxon>Gunneridae</taxon>
        <taxon>Pentapetalae</taxon>
        <taxon>rosids</taxon>
        <taxon>malvids</taxon>
        <taxon>Brassicales</taxon>
        <taxon>Brassicaceae</taxon>
        <taxon>Brassiceae</taxon>
        <taxon>Brassica</taxon>
    </lineage>
</organism>
<feature type="compositionally biased region" description="Gly residues" evidence="1">
    <location>
        <begin position="20"/>
        <end position="32"/>
    </location>
</feature>